<sequence length="236" mass="27803">MIPYSVKDLDIIEPEVNKDAKSKVVKEISNAWKNTSMIDYKGWVWVKKDKLHSILRTTKNNMEYIFMQIPDQYKATFGNETYVRGYEVLRLIAKSLEENGTGTKGIYLETSKQYYDSISSCDKAKLLRIEYENQLKNQRRLLKKKRIKAYNIKHDELTKEPLKIRYAEFSHIRSVAIYKFISDSIDNGLIVNKDTHNIITSHGINDEDELLNLCTKMNWSIDWYNIFIQNLSKLMI</sequence>
<comment type="caution">
    <text evidence="2">The sequence shown here is derived from an EMBL/GenBank/DDBJ whole genome shotgun (WGS) entry which is preliminary data.</text>
</comment>
<feature type="coiled-coil region" evidence="1">
    <location>
        <begin position="121"/>
        <end position="148"/>
    </location>
</feature>
<dbReference type="RefSeq" id="WP_052233146.1">
    <property type="nucleotide sequence ID" value="NZ_JANKBY010000005.1"/>
</dbReference>
<gene>
    <name evidence="2" type="ORF">NSA58_00990</name>
</gene>
<dbReference type="AlphaFoldDB" id="A0A9X2M891"/>
<evidence type="ECO:0000256" key="1">
    <source>
        <dbReference type="SAM" id="Coils"/>
    </source>
</evidence>
<organism evidence="2 3">
    <name type="scientific">Terrisporobacter muris</name>
    <dbReference type="NCBI Taxonomy" id="2963284"/>
    <lineage>
        <taxon>Bacteria</taxon>
        <taxon>Bacillati</taxon>
        <taxon>Bacillota</taxon>
        <taxon>Clostridia</taxon>
        <taxon>Peptostreptococcales</taxon>
        <taxon>Peptostreptococcaceae</taxon>
        <taxon>Terrisporobacter</taxon>
    </lineage>
</organism>
<keyword evidence="1" id="KW-0175">Coiled coil</keyword>
<proteinExistence type="predicted"/>
<keyword evidence="3" id="KW-1185">Reference proteome</keyword>
<reference evidence="2" key="1">
    <citation type="submission" date="2022-07" db="EMBL/GenBank/DDBJ databases">
        <title>Enhanced cultured diversity of the mouse gut microbiota enables custom-made synthetic communities.</title>
        <authorList>
            <person name="Afrizal A."/>
        </authorList>
    </citation>
    <scope>NUCLEOTIDE SEQUENCE</scope>
    <source>
        <strain evidence="2">DSM 29186</strain>
    </source>
</reference>
<evidence type="ECO:0000313" key="3">
    <source>
        <dbReference type="Proteomes" id="UP001140817"/>
    </source>
</evidence>
<dbReference type="Proteomes" id="UP001140817">
    <property type="component" value="Unassembled WGS sequence"/>
</dbReference>
<dbReference type="EMBL" id="JANKBY010000005">
    <property type="protein sequence ID" value="MCR1821348.1"/>
    <property type="molecule type" value="Genomic_DNA"/>
</dbReference>
<name>A0A9X2M891_9FIRM</name>
<accession>A0A9X2M891</accession>
<evidence type="ECO:0000313" key="2">
    <source>
        <dbReference type="EMBL" id="MCR1821348.1"/>
    </source>
</evidence>
<protein>
    <submittedName>
        <fullName evidence="2">Uncharacterized protein</fullName>
    </submittedName>
</protein>